<feature type="region of interest" description="Disordered" evidence="7">
    <location>
        <begin position="356"/>
        <end position="379"/>
    </location>
</feature>
<dbReference type="GO" id="GO:0005509">
    <property type="term" value="F:calcium ion binding"/>
    <property type="evidence" value="ECO:0007669"/>
    <property type="project" value="InterPro"/>
</dbReference>
<comment type="function">
    <text evidence="6">Calsequestrin is a high-capacity, moderate affinity, calcium-binding protein and thus acts as an internal calcium store in muscle.</text>
</comment>
<dbReference type="Gene3D" id="3.40.30.10">
    <property type="entry name" value="Glutaredoxin"/>
    <property type="match status" value="3"/>
</dbReference>
<dbReference type="Pfam" id="PF01216">
    <property type="entry name" value="Calsequestrin"/>
    <property type="match status" value="2"/>
</dbReference>
<comment type="caution">
    <text evidence="9">The sequence shown here is derived from an EMBL/GenBank/DDBJ whole genome shotgun (WGS) entry which is preliminary data.</text>
</comment>
<dbReference type="Proteomes" id="UP001249851">
    <property type="component" value="Unassembled WGS sequence"/>
</dbReference>
<evidence type="ECO:0000313" key="10">
    <source>
        <dbReference type="Proteomes" id="UP001249851"/>
    </source>
</evidence>
<feature type="compositionally biased region" description="Basic and acidic residues" evidence="7">
    <location>
        <begin position="366"/>
        <end position="379"/>
    </location>
</feature>
<comment type="subcellular location">
    <subcellularLocation>
        <location evidence="1">Sarcoplasmic reticulum lumen</location>
    </subcellularLocation>
</comment>
<reference evidence="9" key="1">
    <citation type="journal article" date="2023" name="G3 (Bethesda)">
        <title>Whole genome assembly and annotation of the endangered Caribbean coral Acropora cervicornis.</title>
        <authorList>
            <person name="Selwyn J.D."/>
            <person name="Vollmer S.V."/>
        </authorList>
    </citation>
    <scope>NUCLEOTIDE SEQUENCE</scope>
    <source>
        <strain evidence="9">K2</strain>
    </source>
</reference>
<keyword evidence="10" id="KW-1185">Reference proteome</keyword>
<evidence type="ECO:0000256" key="2">
    <source>
        <dbReference type="ARBA" id="ARBA00010987"/>
    </source>
</evidence>
<dbReference type="PANTHER" id="PTHR10033:SF0">
    <property type="entry name" value="CALSEQUESTRIN"/>
    <property type="match status" value="1"/>
</dbReference>
<gene>
    <name evidence="9" type="ORF">P5673_001577</name>
</gene>
<dbReference type="GO" id="GO:0033018">
    <property type="term" value="C:sarcoplasmic reticulum lumen"/>
    <property type="evidence" value="ECO:0007669"/>
    <property type="project" value="UniProtKB-SubCell"/>
</dbReference>
<evidence type="ECO:0000256" key="5">
    <source>
        <dbReference type="ARBA" id="ARBA00023179"/>
    </source>
</evidence>
<dbReference type="GO" id="GO:0051279">
    <property type="term" value="P:regulation of release of sequestered calcium ion into cytosol"/>
    <property type="evidence" value="ECO:0007669"/>
    <property type="project" value="TreeGrafter"/>
</dbReference>
<evidence type="ECO:0000256" key="4">
    <source>
        <dbReference type="ARBA" id="ARBA00022951"/>
    </source>
</evidence>
<dbReference type="EMBL" id="JARQWQ010000002">
    <property type="protein sequence ID" value="KAK2573870.1"/>
    <property type="molecule type" value="Genomic_DNA"/>
</dbReference>
<protein>
    <recommendedName>
        <fullName evidence="6">Calsequestrin</fullName>
    </recommendedName>
</protein>
<dbReference type="PRINTS" id="PR00312">
    <property type="entry name" value="CALSEQUESTRN"/>
</dbReference>
<accession>A0AAD9R6B3</accession>
<dbReference type="InterPro" id="IPR036249">
    <property type="entry name" value="Thioredoxin-like_sf"/>
</dbReference>
<evidence type="ECO:0000313" key="9">
    <source>
        <dbReference type="EMBL" id="KAK2573870.1"/>
    </source>
</evidence>
<name>A0AAD9R6B3_ACRCE</name>
<evidence type="ECO:0000256" key="6">
    <source>
        <dbReference type="RuleBase" id="RU000648"/>
    </source>
</evidence>
<reference evidence="9" key="2">
    <citation type="journal article" date="2023" name="Science">
        <title>Genomic signatures of disease resistance in endangered staghorn corals.</title>
        <authorList>
            <person name="Vollmer S.V."/>
            <person name="Selwyn J.D."/>
            <person name="Despard B.A."/>
            <person name="Roesel C.L."/>
        </authorList>
    </citation>
    <scope>NUCLEOTIDE SEQUENCE</scope>
    <source>
        <strain evidence="9">K2</strain>
    </source>
</reference>
<dbReference type="AlphaFoldDB" id="A0AAD9R6B3"/>
<evidence type="ECO:0000256" key="8">
    <source>
        <dbReference type="SAM" id="SignalP"/>
    </source>
</evidence>
<keyword evidence="4" id="KW-0703">Sarcoplasmic reticulum</keyword>
<evidence type="ECO:0000256" key="1">
    <source>
        <dbReference type="ARBA" id="ARBA00004564"/>
    </source>
</evidence>
<feature type="chain" id="PRO_5042179850" description="Calsequestrin" evidence="8">
    <location>
        <begin position="20"/>
        <end position="379"/>
    </location>
</feature>
<dbReference type="InterPro" id="IPR001393">
    <property type="entry name" value="Calsequestrin"/>
</dbReference>
<dbReference type="SUPFAM" id="SSF52833">
    <property type="entry name" value="Thioredoxin-like"/>
    <property type="match status" value="3"/>
</dbReference>
<evidence type="ECO:0000256" key="7">
    <source>
        <dbReference type="SAM" id="MobiDB-lite"/>
    </source>
</evidence>
<keyword evidence="5" id="KW-0514">Muscle protein</keyword>
<organism evidence="9 10">
    <name type="scientific">Acropora cervicornis</name>
    <name type="common">Staghorn coral</name>
    <dbReference type="NCBI Taxonomy" id="6130"/>
    <lineage>
        <taxon>Eukaryota</taxon>
        <taxon>Metazoa</taxon>
        <taxon>Cnidaria</taxon>
        <taxon>Anthozoa</taxon>
        <taxon>Hexacorallia</taxon>
        <taxon>Scleractinia</taxon>
        <taxon>Astrocoeniina</taxon>
        <taxon>Acroporidae</taxon>
        <taxon>Acropora</taxon>
    </lineage>
</organism>
<keyword evidence="3 6" id="KW-0106">Calcium</keyword>
<comment type="similarity">
    <text evidence="2 6">Belongs to the calsequestrin family.</text>
</comment>
<evidence type="ECO:0000256" key="3">
    <source>
        <dbReference type="ARBA" id="ARBA00022837"/>
    </source>
</evidence>
<keyword evidence="8" id="KW-0732">Signal</keyword>
<proteinExistence type="inferred from homology"/>
<dbReference type="PANTHER" id="PTHR10033">
    <property type="entry name" value="CALSEQUESTRIN"/>
    <property type="match status" value="1"/>
</dbReference>
<feature type="signal peptide" evidence="8">
    <location>
        <begin position="1"/>
        <end position="19"/>
    </location>
</feature>
<sequence length="379" mass="43737">MKAVILAVHLTIFFRSAYLSDQELDDPQGEEERLPHYLKDDGIRRVAKLDKLHFNKTLKASRMLVVLFYISNSGDKKLDNTWKTDEKMLEIVARVLQPQGVNIGSVNIAESLELSQNLGVKYSGAIMIFHRGKRIEYFGHRSADILLGFLHKMFEPPVSLIESKKQKAAFDDVEGSKVIGYFEKDSEELKAFEDEAKQQQPLLPFFAVWDKKLAKALRLKKPNSIQLLKPYEKPKYFNEGQIGRYSLYLVKGFLIMAFVRLETNAGVEFFSLVKSLAKRYGNKKNLHFIWVDPDPFPTMRDYWQRSYNIDVNSPAIGVIEPKLSTSSWFEKKGKETKLRHLQQWVEDILAGKVELKAPQNSTESSQGEHKMEQIMKEEL</sequence>